<dbReference type="PROSITE" id="PS00061">
    <property type="entry name" value="ADH_SHORT"/>
    <property type="match status" value="1"/>
</dbReference>
<dbReference type="Gene3D" id="3.40.50.720">
    <property type="entry name" value="NAD(P)-binding Rossmann-like Domain"/>
    <property type="match status" value="1"/>
</dbReference>
<sequence>MSRYNLAGRTVVLTGSTGGLGAALATALRARGANLALLDLDAAAVQAQADRLGPDSVARGWTVDVRDLDSVQTAIEAAAEHFGRVDVVIANAGIGSMASIESLDPDVFDRVVDINLGGVWRTFRAALPHVKAQRGYLLAISSMAAFIHSPLNGPYVASKAGVWALADATRLELRHYGVAVGSAHPTFFETPMMADVHADPAGTRLWGGNKQGLWKMISLDEVVDDIVAGIERRAPLVVSPRGNTLVARVPGLIRPIVERIGFPGTTIPEAAALADSGWITGKSGAHDG</sequence>
<keyword evidence="6" id="KW-1185">Reference proteome</keyword>
<dbReference type="InterPro" id="IPR020904">
    <property type="entry name" value="Sc_DH/Rdtase_CS"/>
</dbReference>
<dbReference type="InterPro" id="IPR036291">
    <property type="entry name" value="NAD(P)-bd_dom_sf"/>
</dbReference>
<feature type="domain" description="Ketoreductase" evidence="4">
    <location>
        <begin position="9"/>
        <end position="186"/>
    </location>
</feature>
<dbReference type="CDD" id="cd05233">
    <property type="entry name" value="SDR_c"/>
    <property type="match status" value="1"/>
</dbReference>
<evidence type="ECO:0000256" key="1">
    <source>
        <dbReference type="ARBA" id="ARBA00006484"/>
    </source>
</evidence>
<dbReference type="SUPFAM" id="SSF51735">
    <property type="entry name" value="NAD(P)-binding Rossmann-fold domains"/>
    <property type="match status" value="1"/>
</dbReference>
<dbReference type="PANTHER" id="PTHR44196:SF1">
    <property type="entry name" value="DEHYDROGENASE_REDUCTASE SDR FAMILY MEMBER 7B"/>
    <property type="match status" value="1"/>
</dbReference>
<dbReference type="Proteomes" id="UP000887023">
    <property type="component" value="Chromosome"/>
</dbReference>
<proteinExistence type="inferred from homology"/>
<evidence type="ECO:0000256" key="3">
    <source>
        <dbReference type="RuleBase" id="RU000363"/>
    </source>
</evidence>
<organism evidence="5 6">
    <name type="scientific">Skermania pinensis</name>
    <dbReference type="NCBI Taxonomy" id="39122"/>
    <lineage>
        <taxon>Bacteria</taxon>
        <taxon>Bacillati</taxon>
        <taxon>Actinomycetota</taxon>
        <taxon>Actinomycetes</taxon>
        <taxon>Mycobacteriales</taxon>
        <taxon>Gordoniaceae</taxon>
        <taxon>Skermania</taxon>
    </lineage>
</organism>
<gene>
    <name evidence="5" type="ORF">KV203_09520</name>
</gene>
<reference evidence="5" key="1">
    <citation type="submission" date="2021-07" db="EMBL/GenBank/DDBJ databases">
        <title>Candidatus Kaistella beijingensis sp. nov. isolated from a municipal wastewater treatment plant is involved in sludge foaming.</title>
        <authorList>
            <person name="Song Y."/>
            <person name="Liu S.-J."/>
        </authorList>
    </citation>
    <scope>NUCLEOTIDE SEQUENCE</scope>
    <source>
        <strain evidence="5">DSM 43998</strain>
    </source>
</reference>
<dbReference type="RefSeq" id="WP_066470111.1">
    <property type="nucleotide sequence ID" value="NZ_CBCRUZ010000001.1"/>
</dbReference>
<evidence type="ECO:0000259" key="4">
    <source>
        <dbReference type="SMART" id="SM00822"/>
    </source>
</evidence>
<dbReference type="PANTHER" id="PTHR44196">
    <property type="entry name" value="DEHYDROGENASE/REDUCTASE SDR FAMILY MEMBER 7B"/>
    <property type="match status" value="1"/>
</dbReference>
<evidence type="ECO:0000313" key="6">
    <source>
        <dbReference type="Proteomes" id="UP000887023"/>
    </source>
</evidence>
<dbReference type="EMBL" id="CP079105">
    <property type="protein sequence ID" value="QXQ15502.1"/>
    <property type="molecule type" value="Genomic_DNA"/>
</dbReference>
<dbReference type="InterPro" id="IPR057326">
    <property type="entry name" value="KR_dom"/>
</dbReference>
<dbReference type="PRINTS" id="PR00080">
    <property type="entry name" value="SDRFAMILY"/>
</dbReference>
<keyword evidence="2" id="KW-0560">Oxidoreductase</keyword>
<accession>A0ABX8SCK0</accession>
<comment type="similarity">
    <text evidence="1 3">Belongs to the short-chain dehydrogenases/reductases (SDR) family.</text>
</comment>
<dbReference type="InterPro" id="IPR002347">
    <property type="entry name" value="SDR_fam"/>
</dbReference>
<dbReference type="SMART" id="SM00822">
    <property type="entry name" value="PKS_KR"/>
    <property type="match status" value="1"/>
</dbReference>
<evidence type="ECO:0000256" key="2">
    <source>
        <dbReference type="ARBA" id="ARBA00023002"/>
    </source>
</evidence>
<evidence type="ECO:0000313" key="5">
    <source>
        <dbReference type="EMBL" id="QXQ15502.1"/>
    </source>
</evidence>
<dbReference type="Pfam" id="PF00106">
    <property type="entry name" value="adh_short"/>
    <property type="match status" value="1"/>
</dbReference>
<name>A0ABX8SCK0_9ACTN</name>
<protein>
    <submittedName>
        <fullName evidence="5">SDR family NAD(P)-dependent oxidoreductase</fullName>
    </submittedName>
</protein>
<dbReference type="PRINTS" id="PR00081">
    <property type="entry name" value="GDHRDH"/>
</dbReference>